<dbReference type="OrthoDB" id="9798990at2"/>
<sequence length="125" mass="14476">MRLLLDTCIVYDWLMGEIKDRPIIERIQAEGALVSSVTVWEMAIKNGLGKMPLPSEHIAEDIEAQGFQWLNITPYHAQTVLELDDRHKDPFDRLLIAQAKYEKLCIVTYDAVFRDYLDDVLVIKK</sequence>
<dbReference type="Pfam" id="PF01850">
    <property type="entry name" value="PIN"/>
    <property type="match status" value="1"/>
</dbReference>
<evidence type="ECO:0000313" key="2">
    <source>
        <dbReference type="EMBL" id="PPK68665.1"/>
    </source>
</evidence>
<dbReference type="RefSeq" id="WP_104424500.1">
    <property type="nucleotide sequence ID" value="NZ_PTIY01000011.1"/>
</dbReference>
<dbReference type="InterPro" id="IPR052919">
    <property type="entry name" value="TA_system_RNase"/>
</dbReference>
<dbReference type="InterPro" id="IPR002716">
    <property type="entry name" value="PIN_dom"/>
</dbReference>
<comment type="caution">
    <text evidence="2">The sequence shown here is derived from an EMBL/GenBank/DDBJ whole genome shotgun (WGS) entry which is preliminary data.</text>
</comment>
<dbReference type="InterPro" id="IPR029060">
    <property type="entry name" value="PIN-like_dom_sf"/>
</dbReference>
<keyword evidence="3" id="KW-1185">Reference proteome</keyword>
<gene>
    <name evidence="2" type="ORF">B0F88_11173</name>
</gene>
<evidence type="ECO:0000313" key="3">
    <source>
        <dbReference type="Proteomes" id="UP000238071"/>
    </source>
</evidence>
<proteinExistence type="predicted"/>
<dbReference type="EMBL" id="PTIY01000011">
    <property type="protein sequence ID" value="PPK68665.1"/>
    <property type="molecule type" value="Genomic_DNA"/>
</dbReference>
<dbReference type="InterPro" id="IPR041705">
    <property type="entry name" value="PIN_Sll0205"/>
</dbReference>
<dbReference type="AlphaFoldDB" id="A0A2S6GTU3"/>
<dbReference type="SUPFAM" id="SSF88723">
    <property type="entry name" value="PIN domain-like"/>
    <property type="match status" value="1"/>
</dbReference>
<evidence type="ECO:0000259" key="1">
    <source>
        <dbReference type="Pfam" id="PF01850"/>
    </source>
</evidence>
<organism evidence="2 3">
    <name type="scientific">Methylobacter tundripaludum</name>
    <dbReference type="NCBI Taxonomy" id="173365"/>
    <lineage>
        <taxon>Bacteria</taxon>
        <taxon>Pseudomonadati</taxon>
        <taxon>Pseudomonadota</taxon>
        <taxon>Gammaproteobacteria</taxon>
        <taxon>Methylococcales</taxon>
        <taxon>Methylococcaceae</taxon>
        <taxon>Methylobacter</taxon>
    </lineage>
</organism>
<protein>
    <submittedName>
        <fullName evidence="2">PIN domain nuclease of toxin-antitoxin system</fullName>
    </submittedName>
</protein>
<dbReference type="Gene3D" id="3.40.50.1010">
    <property type="entry name" value="5'-nuclease"/>
    <property type="match status" value="1"/>
</dbReference>
<accession>A0A2S6GTU3</accession>
<reference evidence="2 3" key="1">
    <citation type="submission" date="2018-02" db="EMBL/GenBank/DDBJ databases">
        <title>Subsurface microbial communities from deep shales in Ohio and West Virginia, USA.</title>
        <authorList>
            <person name="Wrighton K."/>
        </authorList>
    </citation>
    <scope>NUCLEOTIDE SEQUENCE [LARGE SCALE GENOMIC DNA]</scope>
    <source>
        <strain evidence="2 3">OWC-G53F</strain>
    </source>
</reference>
<dbReference type="PANTHER" id="PTHR36173:SF2">
    <property type="entry name" value="RIBONUCLEASE VAPC16"/>
    <property type="match status" value="1"/>
</dbReference>
<dbReference type="PANTHER" id="PTHR36173">
    <property type="entry name" value="RIBONUCLEASE VAPC16-RELATED"/>
    <property type="match status" value="1"/>
</dbReference>
<dbReference type="CDD" id="cd09872">
    <property type="entry name" value="PIN_Sll0205-like"/>
    <property type="match status" value="1"/>
</dbReference>
<dbReference type="Proteomes" id="UP000238071">
    <property type="component" value="Unassembled WGS sequence"/>
</dbReference>
<name>A0A2S6GTU3_9GAMM</name>
<feature type="domain" description="PIN" evidence="1">
    <location>
        <begin position="4"/>
        <end position="115"/>
    </location>
</feature>